<dbReference type="Proteomes" id="UP001204144">
    <property type="component" value="Unassembled WGS sequence"/>
</dbReference>
<dbReference type="AlphaFoldDB" id="A0AAE3KRP4"/>
<protein>
    <submittedName>
        <fullName evidence="2">VWA domain-containing protein</fullName>
    </submittedName>
</protein>
<dbReference type="Gene3D" id="3.40.50.410">
    <property type="entry name" value="von Willebrand factor, type A domain"/>
    <property type="match status" value="1"/>
</dbReference>
<dbReference type="SMART" id="SM00327">
    <property type="entry name" value="VWA"/>
    <property type="match status" value="1"/>
</dbReference>
<dbReference type="PANTHER" id="PTHR24020:SF87">
    <property type="entry name" value="COLLAGEN ALPHA-1(VI) CHAIN-LIKE"/>
    <property type="match status" value="1"/>
</dbReference>
<dbReference type="PANTHER" id="PTHR24020">
    <property type="entry name" value="COLLAGEN ALPHA"/>
    <property type="match status" value="1"/>
</dbReference>
<keyword evidence="3" id="KW-1185">Reference proteome</keyword>
<dbReference type="SUPFAM" id="SSF53300">
    <property type="entry name" value="vWA-like"/>
    <property type="match status" value="1"/>
</dbReference>
<sequence length="350" mass="39352">MMFSFPKLNINFIPMKIRNAFLILKTVLLSIVLISCGGGDVNPKGSTFDIYIDFWNTSGKSPEIRFDELKTSREIKIDFTKTFGGQVDGPAGTKVIIDNFRIIDEFSNNYNIEAINAYEFKKETNDWKKDVEFTMSFSQSEDISVVLVLDRSESLGTDFETVKTYAIDFIEKIFTERKVVKMGIVDFSDTVNEFPLSTDKEALKNYVKGLKQGKFTALYNAMDAGIDMLQASKSQSRVLFTFTDGSDNMAPPAVNADYLLGKIKSDKNSYKITSFCIGLNGKGGVDKAVLTKLASGGSANFPETVKELKDVFTKFGRVISNVYNLEYIRNQQIINRSDPRKLKFEIITSK</sequence>
<proteinExistence type="predicted"/>
<dbReference type="InterPro" id="IPR002035">
    <property type="entry name" value="VWF_A"/>
</dbReference>
<dbReference type="InterPro" id="IPR036465">
    <property type="entry name" value="vWFA_dom_sf"/>
</dbReference>
<feature type="domain" description="VWFA" evidence="1">
    <location>
        <begin position="144"/>
        <end position="322"/>
    </location>
</feature>
<dbReference type="PROSITE" id="PS50234">
    <property type="entry name" value="VWFA"/>
    <property type="match status" value="1"/>
</dbReference>
<organism evidence="2 3">
    <name type="scientific">Lacihabitans soyangensis</name>
    <dbReference type="NCBI Taxonomy" id="869394"/>
    <lineage>
        <taxon>Bacteria</taxon>
        <taxon>Pseudomonadati</taxon>
        <taxon>Bacteroidota</taxon>
        <taxon>Cytophagia</taxon>
        <taxon>Cytophagales</taxon>
        <taxon>Leadbetterellaceae</taxon>
        <taxon>Lacihabitans</taxon>
    </lineage>
</organism>
<comment type="caution">
    <text evidence="2">The sequence shown here is derived from an EMBL/GenBank/DDBJ whole genome shotgun (WGS) entry which is preliminary data.</text>
</comment>
<dbReference type="InterPro" id="IPR050525">
    <property type="entry name" value="ECM_Assembly_Org"/>
</dbReference>
<gene>
    <name evidence="2" type="ORF">EGI31_01920</name>
</gene>
<evidence type="ECO:0000259" key="1">
    <source>
        <dbReference type="PROSITE" id="PS50234"/>
    </source>
</evidence>
<evidence type="ECO:0000313" key="3">
    <source>
        <dbReference type="Proteomes" id="UP001204144"/>
    </source>
</evidence>
<accession>A0AAE3KRP4</accession>
<reference evidence="2 3" key="1">
    <citation type="submission" date="2018-11" db="EMBL/GenBank/DDBJ databases">
        <title>Novel bacteria species description.</title>
        <authorList>
            <person name="Han J.-H."/>
        </authorList>
    </citation>
    <scope>NUCLEOTIDE SEQUENCE [LARGE SCALE GENOMIC DNA]</scope>
    <source>
        <strain evidence="2 3">KCTC23259</strain>
    </source>
</reference>
<evidence type="ECO:0000313" key="2">
    <source>
        <dbReference type="EMBL" id="MCP9761694.1"/>
    </source>
</evidence>
<dbReference type="CDD" id="cd00198">
    <property type="entry name" value="vWFA"/>
    <property type="match status" value="1"/>
</dbReference>
<dbReference type="Pfam" id="PF00092">
    <property type="entry name" value="VWA"/>
    <property type="match status" value="1"/>
</dbReference>
<dbReference type="EMBL" id="RJUF01000002">
    <property type="protein sequence ID" value="MCP9761694.1"/>
    <property type="molecule type" value="Genomic_DNA"/>
</dbReference>
<name>A0AAE3KRP4_9BACT</name>